<sequence length="213" mass="23245">MTSIGVLTGDVVGSQRIQDKQALNHALDHGLGLLQELMDARSDRYRGDGFQVAIPDPGQAMLAAILLRASLIRHSPSRSAMWDARIAVAVGKGRLPDSDRFSDAQEEAFVLSGRRLDTLSDGPERLVIVTSAASTASHLALLTRFADDIVSHWSSFSAEVVSLSLLHHESQQQLAKRLGRSQPTINRRLAAARWPLIRDYLAYMHQALGSDSA</sequence>
<accession>A0A1I3FWD0</accession>
<dbReference type="AlphaFoldDB" id="A0A1I3FWD0"/>
<evidence type="ECO:0000313" key="2">
    <source>
        <dbReference type="Proteomes" id="UP000199040"/>
    </source>
</evidence>
<dbReference type="EMBL" id="FOPY01000022">
    <property type="protein sequence ID" value="SFI15494.1"/>
    <property type="molecule type" value="Genomic_DNA"/>
</dbReference>
<keyword evidence="2" id="KW-1185">Reference proteome</keyword>
<evidence type="ECO:0000313" key="1">
    <source>
        <dbReference type="EMBL" id="SFI15494.1"/>
    </source>
</evidence>
<gene>
    <name evidence="1" type="ORF">SAMN04487959_12210</name>
</gene>
<dbReference type="RefSeq" id="WP_092850076.1">
    <property type="nucleotide sequence ID" value="NZ_FOPY01000022.1"/>
</dbReference>
<dbReference type="Proteomes" id="UP000199040">
    <property type="component" value="Unassembled WGS sequence"/>
</dbReference>
<organism evidence="1 2">
    <name type="scientific">Modicisalibacter xianhensis</name>
    <dbReference type="NCBI Taxonomy" id="442341"/>
    <lineage>
        <taxon>Bacteria</taxon>
        <taxon>Pseudomonadati</taxon>
        <taxon>Pseudomonadota</taxon>
        <taxon>Gammaproteobacteria</taxon>
        <taxon>Oceanospirillales</taxon>
        <taxon>Halomonadaceae</taxon>
        <taxon>Modicisalibacter</taxon>
    </lineage>
</organism>
<evidence type="ECO:0008006" key="3">
    <source>
        <dbReference type="Google" id="ProtNLM"/>
    </source>
</evidence>
<protein>
    <recommendedName>
        <fullName evidence="3">SatD family (SatD)</fullName>
    </recommendedName>
</protein>
<reference evidence="1 2" key="1">
    <citation type="submission" date="2016-10" db="EMBL/GenBank/DDBJ databases">
        <authorList>
            <person name="de Groot N.N."/>
        </authorList>
    </citation>
    <scope>NUCLEOTIDE SEQUENCE [LARGE SCALE GENOMIC DNA]</scope>
    <source>
        <strain evidence="1 2">CGMCC 1.6848</strain>
    </source>
</reference>
<proteinExistence type="predicted"/>
<dbReference type="STRING" id="442341.SAMN04487959_12210"/>
<dbReference type="Gene3D" id="1.10.10.60">
    <property type="entry name" value="Homeodomain-like"/>
    <property type="match status" value="1"/>
</dbReference>
<name>A0A1I3FWD0_9GAMM</name>